<dbReference type="GO" id="GO:0031146">
    <property type="term" value="P:SCF-dependent proteasomal ubiquitin-dependent protein catabolic process"/>
    <property type="evidence" value="ECO:0007669"/>
    <property type="project" value="TreeGrafter"/>
</dbReference>
<evidence type="ECO:0000256" key="1">
    <source>
        <dbReference type="ARBA" id="ARBA00022786"/>
    </source>
</evidence>
<dbReference type="SUPFAM" id="SSF81383">
    <property type="entry name" value="F-box domain"/>
    <property type="match status" value="1"/>
</dbReference>
<dbReference type="PANTHER" id="PTHR13318">
    <property type="entry name" value="PARTNER OF PAIRED, ISOFORM B-RELATED"/>
    <property type="match status" value="1"/>
</dbReference>
<name>A0A1S4FG16_AEDAE</name>
<dbReference type="OrthoDB" id="550575at2759"/>
<dbReference type="Gene3D" id="1.20.1280.50">
    <property type="match status" value="1"/>
</dbReference>
<dbReference type="Pfam" id="PF24758">
    <property type="entry name" value="LRR_At5g56370"/>
    <property type="match status" value="1"/>
</dbReference>
<dbReference type="GO" id="GO:0019005">
    <property type="term" value="C:SCF ubiquitin ligase complex"/>
    <property type="evidence" value="ECO:0007669"/>
    <property type="project" value="TreeGrafter"/>
</dbReference>
<protein>
    <submittedName>
        <fullName evidence="2">F-box domain-containing protein</fullName>
    </submittedName>
</protein>
<dbReference type="InParanoid" id="A0A1S4FG16"/>
<gene>
    <name evidence="2" type="primary">5568990</name>
</gene>
<organism evidence="2 3">
    <name type="scientific">Aedes aegypti</name>
    <name type="common">Yellowfever mosquito</name>
    <name type="synonym">Culex aegypti</name>
    <dbReference type="NCBI Taxonomy" id="7159"/>
    <lineage>
        <taxon>Eukaryota</taxon>
        <taxon>Metazoa</taxon>
        <taxon>Ecdysozoa</taxon>
        <taxon>Arthropoda</taxon>
        <taxon>Hexapoda</taxon>
        <taxon>Insecta</taxon>
        <taxon>Pterygota</taxon>
        <taxon>Neoptera</taxon>
        <taxon>Endopterygota</taxon>
        <taxon>Diptera</taxon>
        <taxon>Nematocera</taxon>
        <taxon>Culicoidea</taxon>
        <taxon>Culicidae</taxon>
        <taxon>Culicinae</taxon>
        <taxon>Aedini</taxon>
        <taxon>Aedes</taxon>
        <taxon>Stegomyia</taxon>
    </lineage>
</organism>
<dbReference type="Pfam" id="PF12937">
    <property type="entry name" value="F-box-like"/>
    <property type="match status" value="1"/>
</dbReference>
<dbReference type="Proteomes" id="UP000008820">
    <property type="component" value="Chromosome 3"/>
</dbReference>
<reference evidence="2" key="2">
    <citation type="submission" date="2021-02" db="UniProtKB">
        <authorList>
            <consortium name="EnsemblMetazoa"/>
        </authorList>
    </citation>
    <scope>IDENTIFICATION</scope>
    <source>
        <strain evidence="2">LVP_AGWG</strain>
    </source>
</reference>
<dbReference type="EnsemblMetazoa" id="AAEL007295-RA">
    <property type="protein sequence ID" value="AAEL007295-PA"/>
    <property type="gene ID" value="AAEL007295"/>
</dbReference>
<dbReference type="PANTHER" id="PTHR13318:SF95">
    <property type="entry name" value="F-BOX PROTEIN YLR352W"/>
    <property type="match status" value="1"/>
</dbReference>
<dbReference type="InterPro" id="IPR001810">
    <property type="entry name" value="F-box_dom"/>
</dbReference>
<evidence type="ECO:0000313" key="2">
    <source>
        <dbReference type="EnsemblMetazoa" id="AAEL007295-PA"/>
    </source>
</evidence>
<dbReference type="InterPro" id="IPR006553">
    <property type="entry name" value="Leu-rich_rpt_Cys-con_subtyp"/>
</dbReference>
<dbReference type="Gene3D" id="3.80.10.10">
    <property type="entry name" value="Ribonuclease Inhibitor"/>
    <property type="match status" value="1"/>
</dbReference>
<keyword evidence="3" id="KW-1185">Reference proteome</keyword>
<dbReference type="SMART" id="SM00367">
    <property type="entry name" value="LRR_CC"/>
    <property type="match status" value="4"/>
</dbReference>
<dbReference type="SMART" id="SM00256">
    <property type="entry name" value="FBOX"/>
    <property type="match status" value="1"/>
</dbReference>
<accession>A0A1S4FG16</accession>
<proteinExistence type="predicted"/>
<reference evidence="2 3" key="1">
    <citation type="submission" date="2017-06" db="EMBL/GenBank/DDBJ databases">
        <title>Aedes aegypti genome working group (AGWG) sequencing and assembly.</title>
        <authorList>
            <consortium name="Aedes aegypti Genome Working Group (AGWG)"/>
            <person name="Matthews B.J."/>
        </authorList>
    </citation>
    <scope>NUCLEOTIDE SEQUENCE [LARGE SCALE GENOMIC DNA]</scope>
    <source>
        <strain evidence="2 3">LVP_AGWG</strain>
    </source>
</reference>
<dbReference type="InterPro" id="IPR055411">
    <property type="entry name" value="LRR_FXL15/At3g58940/PEG3-like"/>
</dbReference>
<keyword evidence="1" id="KW-0833">Ubl conjugation pathway</keyword>
<dbReference type="AlphaFoldDB" id="A0A1S4FG16"/>
<dbReference type="SUPFAM" id="SSF52047">
    <property type="entry name" value="RNI-like"/>
    <property type="match status" value="2"/>
</dbReference>
<evidence type="ECO:0000313" key="3">
    <source>
        <dbReference type="Proteomes" id="UP000008820"/>
    </source>
</evidence>
<sequence>MEYLPCEMIEHIFSFLPYDDHLRATEVCSRWKEIFETRVINDTLLTISNKHRDEEAQNDFNCAIRKLSNSTRVYHDLKLVAIDFATIERSTEIQLSVMIANVGINVTNLTLEDCRLSYGKLLMIVQLLKRSETICIDSCRIFHDSIPAPELMLKVENIRKVSILDIETEDVSSVTSLLIQSNSADIDLKMEYGCIDRKVELVEDNASRIKKLSCMYNETRIIRRIFGCAALDLESLKLQRNPNAEMHYLTYRETVATQTNLRELFITMPISLRILADISRNLTALEILRVKIDDYDAYESIPYKWPKLKTLEMILDGEADIILNEMEFQNQLEELRLHVRRITKYTMMHIYEKCKGLKILTVAALSVLRGENMLGSIGERLPHLSEIELQCGSRTTFVPFFESAASLKNLTTLVLTYCNFLTNKTLEHVTLPYLRKLVIIQNLKITKEGLQNLLTNSPKITTLILRGCNGTDDEAVQVIASCLPRLEYLDISESPRITLNSIRFIFEGCRFMKDLNVDDCSRLLIEWRLAPSYIHSFYELKKYYYTYPEYFYSYLAMEPKDEYDSDYCYYEGDTSGDLSDIGDFVDDYEPVNNEPGDPIDNQPNQIDDIDHIIVISDDE</sequence>
<dbReference type="VEuPathDB" id="VectorBase:AAEL007295"/>
<dbReference type="PROSITE" id="PS50181">
    <property type="entry name" value="FBOX"/>
    <property type="match status" value="1"/>
</dbReference>
<dbReference type="InterPro" id="IPR036047">
    <property type="entry name" value="F-box-like_dom_sf"/>
</dbReference>
<dbReference type="InterPro" id="IPR032675">
    <property type="entry name" value="LRR_dom_sf"/>
</dbReference>